<feature type="transmembrane region" description="Helical" evidence="6">
    <location>
        <begin position="78"/>
        <end position="101"/>
    </location>
</feature>
<evidence type="ECO:0000313" key="8">
    <source>
        <dbReference type="EMBL" id="AIO32610.1"/>
    </source>
</evidence>
<dbReference type="SUPFAM" id="SSF103473">
    <property type="entry name" value="MFS general substrate transporter"/>
    <property type="match status" value="1"/>
</dbReference>
<feature type="transmembrane region" description="Helical" evidence="6">
    <location>
        <begin position="252"/>
        <end position="270"/>
    </location>
</feature>
<evidence type="ECO:0000256" key="4">
    <source>
        <dbReference type="ARBA" id="ARBA00022989"/>
    </source>
</evidence>
<feature type="transmembrane region" description="Helical" evidence="6">
    <location>
        <begin position="370"/>
        <end position="391"/>
    </location>
</feature>
<keyword evidence="2" id="KW-0813">Transport</keyword>
<dbReference type="CDD" id="cd17330">
    <property type="entry name" value="MFS_SLC46_TetA_like"/>
    <property type="match status" value="1"/>
</dbReference>
<feature type="transmembrane region" description="Helical" evidence="6">
    <location>
        <begin position="282"/>
        <end position="301"/>
    </location>
</feature>
<proteinExistence type="predicted"/>
<feature type="transmembrane region" description="Helical" evidence="6">
    <location>
        <begin position="107"/>
        <end position="124"/>
    </location>
</feature>
<accession>A0AAN0RRH0</accession>
<evidence type="ECO:0000259" key="7">
    <source>
        <dbReference type="PROSITE" id="PS50850"/>
    </source>
</evidence>
<gene>
    <name evidence="8" type="ORF">DM39_2010</name>
</gene>
<reference evidence="8 9" key="1">
    <citation type="submission" date="2014-05" db="EMBL/GenBank/DDBJ databases">
        <authorList>
            <person name="Bishop-Lilly K.A."/>
            <person name="Broomall S.M."/>
            <person name="Chain P.S."/>
            <person name="Chertkov O."/>
            <person name="Coyne S.R."/>
            <person name="Daligault H.E."/>
            <person name="Davenport K.W."/>
            <person name="Erkkila T."/>
            <person name="Frey K.G."/>
            <person name="Gibbons H.S."/>
            <person name="Gu W."/>
            <person name="Jaissle J."/>
            <person name="Johnson S.L."/>
            <person name="Koroleva G.I."/>
            <person name="Ladner J.T."/>
            <person name="Lo C.-C."/>
            <person name="Minogue T.D."/>
            <person name="Munk C."/>
            <person name="Palacios G.F."/>
            <person name="Redden C.L."/>
            <person name="Rosenzweig C.N."/>
            <person name="Scholz M.B."/>
            <person name="Teshima H."/>
            <person name="Xu Y."/>
        </authorList>
    </citation>
    <scope>NUCLEOTIDE SEQUENCE [LARGE SCALE GENOMIC DNA]</scope>
    <source>
        <strain evidence="8 9">DDS 22E-1</strain>
    </source>
</reference>
<evidence type="ECO:0000256" key="6">
    <source>
        <dbReference type="SAM" id="Phobius"/>
    </source>
</evidence>
<sequence>MSAVTDRLRARVMAPLFCVVAIDAIGMGVIVPLLPFYSQHFGASPFAIGALVAIFSLGQFVAAPMLGRLSDRSGRKAVLLGSQLGTFASLVLLACAGNLLMVFIARILDGITSGNLSVASAYAVDHSSPQNRRRAIGLISAAIGVGMMIGPSLSAGLSHISISAPIWGAALLSLLSAMANLIFLPDDGKTALAGTTSQRPSMRPELRSSGVVQVLVVLALFYFGFSMYVSQFALFLQEHYEWNGTPFGPREVGYIFTASGAINIIIQTTAMKWFERVIPENLLAAVSLLMFSAGLSLLNFVPGLTSLVVGLVFASVGTAMTRPTLMAALSMASSTQQQGALMGVSSSLMAICNVIAPLFAGAMIDHGLYFGWAVTIAAIMAVGGSCTLVFVRLKKWPVNHLHALPDGPFPPGSR</sequence>
<dbReference type="EMBL" id="CP007783">
    <property type="protein sequence ID" value="AIO32610.1"/>
    <property type="molecule type" value="Genomic_DNA"/>
</dbReference>
<feature type="transmembrane region" description="Helical" evidence="6">
    <location>
        <begin position="166"/>
        <end position="185"/>
    </location>
</feature>
<comment type="subcellular location">
    <subcellularLocation>
        <location evidence="1">Membrane</location>
        <topology evidence="1">Multi-pass membrane protein</topology>
    </subcellularLocation>
</comment>
<dbReference type="InterPro" id="IPR036259">
    <property type="entry name" value="MFS_trans_sf"/>
</dbReference>
<evidence type="ECO:0000256" key="3">
    <source>
        <dbReference type="ARBA" id="ARBA00022692"/>
    </source>
</evidence>
<keyword evidence="4 6" id="KW-1133">Transmembrane helix</keyword>
<dbReference type="InterPro" id="IPR001958">
    <property type="entry name" value="Tet-R_TetA/multi-R_MdtG-like"/>
</dbReference>
<dbReference type="PRINTS" id="PR01035">
    <property type="entry name" value="TCRTETA"/>
</dbReference>
<name>A0AAN0RRH0_9BURK</name>
<dbReference type="GO" id="GO:0022857">
    <property type="term" value="F:transmembrane transporter activity"/>
    <property type="evidence" value="ECO:0007669"/>
    <property type="project" value="InterPro"/>
</dbReference>
<dbReference type="GO" id="GO:0016020">
    <property type="term" value="C:membrane"/>
    <property type="evidence" value="ECO:0007669"/>
    <property type="project" value="UniProtKB-SubCell"/>
</dbReference>
<dbReference type="Gene3D" id="1.20.1250.20">
    <property type="entry name" value="MFS general substrate transporter like domains"/>
    <property type="match status" value="1"/>
</dbReference>
<dbReference type="PANTHER" id="PTHR23504:SF15">
    <property type="entry name" value="MAJOR FACILITATOR SUPERFAMILY (MFS) PROFILE DOMAIN-CONTAINING PROTEIN"/>
    <property type="match status" value="1"/>
</dbReference>
<dbReference type="KEGG" id="bcen:DM39_2010"/>
<dbReference type="Proteomes" id="UP000029413">
    <property type="component" value="Chromosome 1"/>
</dbReference>
<keyword evidence="5 6" id="KW-0472">Membrane</keyword>
<dbReference type="PANTHER" id="PTHR23504">
    <property type="entry name" value="MAJOR FACILITATOR SUPERFAMILY DOMAIN-CONTAINING PROTEIN 10"/>
    <property type="match status" value="1"/>
</dbReference>
<dbReference type="AlphaFoldDB" id="A0AAN0RRH0"/>
<feature type="transmembrane region" description="Helical" evidence="6">
    <location>
        <begin position="206"/>
        <end position="225"/>
    </location>
</feature>
<feature type="transmembrane region" description="Helical" evidence="6">
    <location>
        <begin position="307"/>
        <end position="329"/>
    </location>
</feature>
<organism evidence="8 9">
    <name type="scientific">Burkholderia cenocepacia</name>
    <dbReference type="NCBI Taxonomy" id="95486"/>
    <lineage>
        <taxon>Bacteria</taxon>
        <taxon>Pseudomonadati</taxon>
        <taxon>Pseudomonadota</taxon>
        <taxon>Betaproteobacteria</taxon>
        <taxon>Burkholderiales</taxon>
        <taxon>Burkholderiaceae</taxon>
        <taxon>Burkholderia</taxon>
        <taxon>Burkholderia cepacia complex</taxon>
    </lineage>
</organism>
<evidence type="ECO:0000256" key="1">
    <source>
        <dbReference type="ARBA" id="ARBA00004141"/>
    </source>
</evidence>
<evidence type="ECO:0000256" key="2">
    <source>
        <dbReference type="ARBA" id="ARBA00022448"/>
    </source>
</evidence>
<evidence type="ECO:0000256" key="5">
    <source>
        <dbReference type="ARBA" id="ARBA00023136"/>
    </source>
</evidence>
<feature type="domain" description="Major facilitator superfamily (MFS) profile" evidence="7">
    <location>
        <begin position="12"/>
        <end position="395"/>
    </location>
</feature>
<dbReference type="InterPro" id="IPR020846">
    <property type="entry name" value="MFS_dom"/>
</dbReference>
<dbReference type="InterPro" id="IPR011701">
    <property type="entry name" value="MFS"/>
</dbReference>
<dbReference type="PROSITE" id="PS50850">
    <property type="entry name" value="MFS"/>
    <property type="match status" value="1"/>
</dbReference>
<feature type="transmembrane region" description="Helical" evidence="6">
    <location>
        <begin position="12"/>
        <end position="34"/>
    </location>
</feature>
<dbReference type="Pfam" id="PF07690">
    <property type="entry name" value="MFS_1"/>
    <property type="match status" value="1"/>
</dbReference>
<keyword evidence="3 6" id="KW-0812">Transmembrane</keyword>
<feature type="transmembrane region" description="Helical" evidence="6">
    <location>
        <begin position="341"/>
        <end position="364"/>
    </location>
</feature>
<keyword evidence="9" id="KW-1185">Reference proteome</keyword>
<protein>
    <submittedName>
        <fullName evidence="8">Sugar (And other) transporter family protein</fullName>
    </submittedName>
</protein>
<evidence type="ECO:0000313" key="9">
    <source>
        <dbReference type="Proteomes" id="UP000029413"/>
    </source>
</evidence>
<feature type="transmembrane region" description="Helical" evidence="6">
    <location>
        <begin position="136"/>
        <end position="160"/>
    </location>
</feature>
<feature type="transmembrane region" description="Helical" evidence="6">
    <location>
        <begin position="46"/>
        <end position="66"/>
    </location>
</feature>